<dbReference type="PANTHER" id="PTHR43943:SF3">
    <property type="entry name" value="DEHYDROGENASE_REDUCTASE SDR FAMILY MEMBER 2, MITOCHONDRIAL"/>
    <property type="match status" value="1"/>
</dbReference>
<dbReference type="PRINTS" id="PR00080">
    <property type="entry name" value="SDRFAMILY"/>
</dbReference>
<protein>
    <recommendedName>
        <fullName evidence="5">Dehydrogenase/reductase 2</fullName>
    </recommendedName>
</protein>
<dbReference type="RefSeq" id="XP_014310214.1">
    <property type="nucleotide sequence ID" value="XM_014454728.2"/>
</dbReference>
<dbReference type="RefSeq" id="XP_014310213.1">
    <property type="nucleotide sequence ID" value="XM_014454727.2"/>
</dbReference>
<dbReference type="InParanoid" id="G1QEU0"/>
<evidence type="ECO:0000313" key="4">
    <source>
        <dbReference type="Proteomes" id="UP000001074"/>
    </source>
</evidence>
<dbReference type="InterPro" id="IPR036291">
    <property type="entry name" value="NAD(P)-bd_dom_sf"/>
</dbReference>
<gene>
    <name evidence="3" type="primary">LOC102424383</name>
</gene>
<organism evidence="3 4">
    <name type="scientific">Myotis lucifugus</name>
    <name type="common">Little brown bat</name>
    <dbReference type="NCBI Taxonomy" id="59463"/>
    <lineage>
        <taxon>Eukaryota</taxon>
        <taxon>Metazoa</taxon>
        <taxon>Chordata</taxon>
        <taxon>Craniata</taxon>
        <taxon>Vertebrata</taxon>
        <taxon>Euteleostomi</taxon>
        <taxon>Mammalia</taxon>
        <taxon>Eutheria</taxon>
        <taxon>Laurasiatheria</taxon>
        <taxon>Chiroptera</taxon>
        <taxon>Yangochiroptera</taxon>
        <taxon>Vespertilionidae</taxon>
        <taxon>Myotis</taxon>
    </lineage>
</organism>
<dbReference type="FunFam" id="3.40.50.720:FF:000084">
    <property type="entry name" value="Short-chain dehydrogenase reductase"/>
    <property type="match status" value="1"/>
</dbReference>
<evidence type="ECO:0008006" key="5">
    <source>
        <dbReference type="Google" id="ProtNLM"/>
    </source>
</evidence>
<dbReference type="OrthoDB" id="1669814at2759"/>
<dbReference type="InterPro" id="IPR020904">
    <property type="entry name" value="Sc_DH/Rdtase_CS"/>
</dbReference>
<dbReference type="RefSeq" id="XP_014310215.1">
    <property type="nucleotide sequence ID" value="XM_014454729.2"/>
</dbReference>
<reference evidence="3" key="2">
    <citation type="submission" date="2025-08" db="UniProtKB">
        <authorList>
            <consortium name="Ensembl"/>
        </authorList>
    </citation>
    <scope>IDENTIFICATION</scope>
</reference>
<accession>G1QEU0</accession>
<dbReference type="GeneID" id="102424383"/>
<keyword evidence="4" id="KW-1185">Reference proteome</keyword>
<dbReference type="Gene3D" id="3.40.50.720">
    <property type="entry name" value="NAD(P)-binding Rossmann-like Domain"/>
    <property type="match status" value="1"/>
</dbReference>
<dbReference type="NCBIfam" id="NF005559">
    <property type="entry name" value="PRK07231.1"/>
    <property type="match status" value="1"/>
</dbReference>
<reference evidence="3 4" key="1">
    <citation type="journal article" date="2011" name="Nature">
        <title>A high-resolution map of human evolutionary constraint using 29 mammals.</title>
        <authorList>
            <person name="Lindblad-Toh K."/>
            <person name="Garber M."/>
            <person name="Zuk O."/>
            <person name="Lin M.F."/>
            <person name="Parker B.J."/>
            <person name="Washietl S."/>
            <person name="Kheradpour P."/>
            <person name="Ernst J."/>
            <person name="Jordan G."/>
            <person name="Mauceli E."/>
            <person name="Ward L.D."/>
            <person name="Lowe C.B."/>
            <person name="Holloway A.K."/>
            <person name="Clamp M."/>
            <person name="Gnerre S."/>
            <person name="Alfoldi J."/>
            <person name="Beal K."/>
            <person name="Chang J."/>
            <person name="Clawson H."/>
            <person name="Cuff J."/>
            <person name="Di Palma F."/>
            <person name="Fitzgerald S."/>
            <person name="Flicek P."/>
            <person name="Guttman M."/>
            <person name="Hubisz M.J."/>
            <person name="Jaffe D.B."/>
            <person name="Jungreis I."/>
            <person name="Kent W.J."/>
            <person name="Kostka D."/>
            <person name="Lara M."/>
            <person name="Martins A.L."/>
            <person name="Massingham T."/>
            <person name="Moltke I."/>
            <person name="Raney B.J."/>
            <person name="Rasmussen M.D."/>
            <person name="Robinson J."/>
            <person name="Stark A."/>
            <person name="Vilella A.J."/>
            <person name="Wen J."/>
            <person name="Xie X."/>
            <person name="Zody M.C."/>
            <person name="Baldwin J."/>
            <person name="Bloom T."/>
            <person name="Chin C.W."/>
            <person name="Heiman D."/>
            <person name="Nicol R."/>
            <person name="Nusbaum C."/>
            <person name="Young S."/>
            <person name="Wilkinson J."/>
            <person name="Worley K.C."/>
            <person name="Kovar C.L."/>
            <person name="Muzny D.M."/>
            <person name="Gibbs R.A."/>
            <person name="Cree A."/>
            <person name="Dihn H.H."/>
            <person name="Fowler G."/>
            <person name="Jhangiani S."/>
            <person name="Joshi V."/>
            <person name="Lee S."/>
            <person name="Lewis L.R."/>
            <person name="Nazareth L.V."/>
            <person name="Okwuonu G."/>
            <person name="Santibanez J."/>
            <person name="Warren W.C."/>
            <person name="Mardis E.R."/>
            <person name="Weinstock G.M."/>
            <person name="Wilson R.K."/>
            <person name="Delehaunty K."/>
            <person name="Dooling D."/>
            <person name="Fronik C."/>
            <person name="Fulton L."/>
            <person name="Fulton B."/>
            <person name="Graves T."/>
            <person name="Minx P."/>
            <person name="Sodergren E."/>
            <person name="Birney E."/>
            <person name="Margulies E.H."/>
            <person name="Herrero J."/>
            <person name="Green E.D."/>
            <person name="Haussler D."/>
            <person name="Siepel A."/>
            <person name="Goldman N."/>
            <person name="Pollard K.S."/>
            <person name="Pedersen J.S."/>
            <person name="Lander E.S."/>
            <person name="Kellis M."/>
        </authorList>
    </citation>
    <scope>NUCLEOTIDE SEQUENCE [LARGE SCALE GENOMIC DNA]</scope>
</reference>
<dbReference type="STRING" id="59463.ENSMLUP00000022223"/>
<comment type="similarity">
    <text evidence="1">Belongs to the short-chain dehydrogenases/reductases (SDR) family.</text>
</comment>
<reference evidence="3" key="3">
    <citation type="submission" date="2025-09" db="UniProtKB">
        <authorList>
            <consortium name="Ensembl"/>
        </authorList>
    </citation>
    <scope>IDENTIFICATION</scope>
</reference>
<dbReference type="eggNOG" id="KOG0725">
    <property type="taxonomic scope" value="Eukaryota"/>
</dbReference>
<dbReference type="Proteomes" id="UP000001074">
    <property type="component" value="Unassembled WGS sequence"/>
</dbReference>
<dbReference type="Pfam" id="PF13561">
    <property type="entry name" value="adh_short_C2"/>
    <property type="match status" value="1"/>
</dbReference>
<dbReference type="InterPro" id="IPR002347">
    <property type="entry name" value="SDR_fam"/>
</dbReference>
<dbReference type="Ensembl" id="ENSMLUT00000028495.1">
    <property type="protein sequence ID" value="ENSMLUP00000022223.1"/>
    <property type="gene ID" value="ENSMLUG00000030126.1"/>
</dbReference>
<dbReference type="PROSITE" id="PS00061">
    <property type="entry name" value="ADH_SHORT"/>
    <property type="match status" value="1"/>
</dbReference>
<evidence type="ECO:0000256" key="2">
    <source>
        <dbReference type="ARBA" id="ARBA00023002"/>
    </source>
</evidence>
<dbReference type="PANTHER" id="PTHR43943">
    <property type="entry name" value="DEHYDROGENASE/REDUCTASE (SDR FAMILY) MEMBER 4"/>
    <property type="match status" value="1"/>
</dbReference>
<dbReference type="AlphaFoldDB" id="G1QEU0"/>
<evidence type="ECO:0000256" key="1">
    <source>
        <dbReference type="ARBA" id="ARBA00006484"/>
    </source>
</evidence>
<name>G1QEU0_MYOLU</name>
<evidence type="ECO:0000313" key="3">
    <source>
        <dbReference type="Ensembl" id="ENSMLUP00000022223.1"/>
    </source>
</evidence>
<dbReference type="OMA" id="RWINGAH"/>
<dbReference type="RefSeq" id="XP_014310212.1">
    <property type="nucleotide sequence ID" value="XM_014454726.2"/>
</dbReference>
<dbReference type="RefSeq" id="XP_014310211.1">
    <property type="nucleotide sequence ID" value="XM_014454725.2"/>
</dbReference>
<dbReference type="GO" id="GO:0004090">
    <property type="term" value="F:carbonyl reductase (NADPH) activity"/>
    <property type="evidence" value="ECO:0007669"/>
    <property type="project" value="TreeGrafter"/>
</dbReference>
<sequence length="284" mass="29940">MTSMFRATSWAFKGLQCSSVLLSARMSSKTADRSRPLAGKVAVVTGSTSGIGFAIARRLAQDGAHVVVSSRKQQNVDQALAALQGEGLSMSGTVCHVGKAEDRDRLVATALRHSGNVDFLVCVAGVNPSVGSTLGSSEEVWDKILNVNVKAPALLLSQLLPHMENRGGSSVVLVSSIGAYLPEARLGAYGVSKAAILGLTKTLSLELAPKDIRVNCLVPGVIDTAFSKMLFEDPDFWNHMKGRHGIQRVGQPEDCSGLVSFLCSPDASYITGESIVVAGFSPRL</sequence>
<keyword evidence="2" id="KW-0560">Oxidoreductase</keyword>
<dbReference type="EMBL" id="AAPE02015129">
    <property type="status" value="NOT_ANNOTATED_CDS"/>
    <property type="molecule type" value="Genomic_DNA"/>
</dbReference>
<dbReference type="PRINTS" id="PR00081">
    <property type="entry name" value="GDHRDH"/>
</dbReference>
<proteinExistence type="inferred from homology"/>
<dbReference type="GeneTree" id="ENSGT00940000162664"/>
<dbReference type="HOGENOM" id="CLU_010194_1_1_1"/>
<dbReference type="SUPFAM" id="SSF51735">
    <property type="entry name" value="NAD(P)-binding Rossmann-fold domains"/>
    <property type="match status" value="1"/>
</dbReference>
<dbReference type="KEGG" id="mlf:102424383"/>